<dbReference type="PROSITE" id="PS50042">
    <property type="entry name" value="CNMP_BINDING_3"/>
    <property type="match status" value="1"/>
</dbReference>
<accession>A0ABW7YLG1</accession>
<dbReference type="PROSITE" id="PS51063">
    <property type="entry name" value="HTH_CRP_2"/>
    <property type="match status" value="1"/>
</dbReference>
<evidence type="ECO:0000256" key="3">
    <source>
        <dbReference type="ARBA" id="ARBA00023163"/>
    </source>
</evidence>
<comment type="caution">
    <text evidence="6">The sequence shown here is derived from an EMBL/GenBank/DDBJ whole genome shotgun (WGS) entry which is preliminary data.</text>
</comment>
<dbReference type="InterPro" id="IPR050397">
    <property type="entry name" value="Env_Response_Regulators"/>
</dbReference>
<dbReference type="SMART" id="SM00100">
    <property type="entry name" value="cNMP"/>
    <property type="match status" value="1"/>
</dbReference>
<dbReference type="PANTHER" id="PTHR24567:SF74">
    <property type="entry name" value="HTH-TYPE TRANSCRIPTIONAL REGULATOR ARCR"/>
    <property type="match status" value="1"/>
</dbReference>
<protein>
    <submittedName>
        <fullName evidence="6">Crp/Fnr family transcriptional regulator</fullName>
    </submittedName>
</protein>
<sequence length="217" mass="23648">MAKLPPADRREFLDLGRHRMHPADTTLIRQGDPAGDVYLLIDALVKVTATVENGAQTLLAIRLSGDLVGEMAVLDNTARFATVTTCRRSLISHIPGPVFLAHLDARPATALTLNRMFSSRLRYANQRRLDIGGYPVAVRLGRVLLELAERHGTRTGERASVGVTLTQAEYAALIGAAPDSVNRAMRQLAGLGYLDSRSRPVKITKYTELATFSDIST</sequence>
<organism evidence="6 7">
    <name type="scientific">Nonomuraea typhae</name>
    <dbReference type="NCBI Taxonomy" id="2603600"/>
    <lineage>
        <taxon>Bacteria</taxon>
        <taxon>Bacillati</taxon>
        <taxon>Actinomycetota</taxon>
        <taxon>Actinomycetes</taxon>
        <taxon>Streptosporangiales</taxon>
        <taxon>Streptosporangiaceae</taxon>
        <taxon>Nonomuraea</taxon>
    </lineage>
</organism>
<evidence type="ECO:0000259" key="5">
    <source>
        <dbReference type="PROSITE" id="PS51063"/>
    </source>
</evidence>
<dbReference type="Pfam" id="PF00027">
    <property type="entry name" value="cNMP_binding"/>
    <property type="match status" value="1"/>
</dbReference>
<keyword evidence="1" id="KW-0805">Transcription regulation</keyword>
<dbReference type="PANTHER" id="PTHR24567">
    <property type="entry name" value="CRP FAMILY TRANSCRIPTIONAL REGULATORY PROTEIN"/>
    <property type="match status" value="1"/>
</dbReference>
<evidence type="ECO:0000256" key="2">
    <source>
        <dbReference type="ARBA" id="ARBA00023125"/>
    </source>
</evidence>
<dbReference type="InterPro" id="IPR014710">
    <property type="entry name" value="RmlC-like_jellyroll"/>
</dbReference>
<feature type="domain" description="Cyclic nucleotide-binding" evidence="4">
    <location>
        <begin position="1"/>
        <end position="85"/>
    </location>
</feature>
<evidence type="ECO:0000313" key="7">
    <source>
        <dbReference type="Proteomes" id="UP001612741"/>
    </source>
</evidence>
<proteinExistence type="predicted"/>
<dbReference type="InterPro" id="IPR036390">
    <property type="entry name" value="WH_DNA-bd_sf"/>
</dbReference>
<evidence type="ECO:0000259" key="4">
    <source>
        <dbReference type="PROSITE" id="PS50042"/>
    </source>
</evidence>
<keyword evidence="3" id="KW-0804">Transcription</keyword>
<dbReference type="Gene3D" id="2.60.120.10">
    <property type="entry name" value="Jelly Rolls"/>
    <property type="match status" value="1"/>
</dbReference>
<reference evidence="6 7" key="1">
    <citation type="submission" date="2024-10" db="EMBL/GenBank/DDBJ databases">
        <title>The Natural Products Discovery Center: Release of the First 8490 Sequenced Strains for Exploring Actinobacteria Biosynthetic Diversity.</title>
        <authorList>
            <person name="Kalkreuter E."/>
            <person name="Kautsar S.A."/>
            <person name="Yang D."/>
            <person name="Bader C.D."/>
            <person name="Teijaro C.N."/>
            <person name="Fluegel L."/>
            <person name="Davis C.M."/>
            <person name="Simpson J.R."/>
            <person name="Lauterbach L."/>
            <person name="Steele A.D."/>
            <person name="Gui C."/>
            <person name="Meng S."/>
            <person name="Li G."/>
            <person name="Viehrig K."/>
            <person name="Ye F."/>
            <person name="Su P."/>
            <person name="Kiefer A.F."/>
            <person name="Nichols A."/>
            <person name="Cepeda A.J."/>
            <person name="Yan W."/>
            <person name="Fan B."/>
            <person name="Jiang Y."/>
            <person name="Adhikari A."/>
            <person name="Zheng C.-J."/>
            <person name="Schuster L."/>
            <person name="Cowan T.M."/>
            <person name="Smanski M.J."/>
            <person name="Chevrette M.G."/>
            <person name="De Carvalho L.P.S."/>
            <person name="Shen B."/>
        </authorList>
    </citation>
    <scope>NUCLEOTIDE SEQUENCE [LARGE SCALE GENOMIC DNA]</scope>
    <source>
        <strain evidence="6 7">NPDC050545</strain>
    </source>
</reference>
<dbReference type="Proteomes" id="UP001612741">
    <property type="component" value="Unassembled WGS sequence"/>
</dbReference>
<dbReference type="InterPro" id="IPR012318">
    <property type="entry name" value="HTH_CRP"/>
</dbReference>
<feature type="domain" description="HTH crp-type" evidence="5">
    <location>
        <begin position="134"/>
        <end position="207"/>
    </location>
</feature>
<dbReference type="RefSeq" id="WP_397079047.1">
    <property type="nucleotide sequence ID" value="NZ_JBITGY010000001.1"/>
</dbReference>
<name>A0ABW7YLG1_9ACTN</name>
<dbReference type="Pfam" id="PF13545">
    <property type="entry name" value="HTH_Crp_2"/>
    <property type="match status" value="1"/>
</dbReference>
<keyword evidence="2" id="KW-0238">DNA-binding</keyword>
<dbReference type="InterPro" id="IPR000595">
    <property type="entry name" value="cNMP-bd_dom"/>
</dbReference>
<evidence type="ECO:0000256" key="1">
    <source>
        <dbReference type="ARBA" id="ARBA00023015"/>
    </source>
</evidence>
<dbReference type="InterPro" id="IPR018490">
    <property type="entry name" value="cNMP-bd_dom_sf"/>
</dbReference>
<dbReference type="CDD" id="cd00038">
    <property type="entry name" value="CAP_ED"/>
    <property type="match status" value="1"/>
</dbReference>
<dbReference type="SUPFAM" id="SSF51206">
    <property type="entry name" value="cAMP-binding domain-like"/>
    <property type="match status" value="1"/>
</dbReference>
<gene>
    <name evidence="6" type="ORF">ACIBG2_05080</name>
</gene>
<dbReference type="SUPFAM" id="SSF46785">
    <property type="entry name" value="Winged helix' DNA-binding domain"/>
    <property type="match status" value="1"/>
</dbReference>
<dbReference type="EMBL" id="JBITGY010000001">
    <property type="protein sequence ID" value="MFI6496731.1"/>
    <property type="molecule type" value="Genomic_DNA"/>
</dbReference>
<keyword evidence="7" id="KW-1185">Reference proteome</keyword>
<evidence type="ECO:0000313" key="6">
    <source>
        <dbReference type="EMBL" id="MFI6496731.1"/>
    </source>
</evidence>